<evidence type="ECO:0000256" key="6">
    <source>
        <dbReference type="ARBA" id="ARBA00022642"/>
    </source>
</evidence>
<dbReference type="PANTHER" id="PTHR32179:SF3">
    <property type="entry name" value="NICOTINATE-NUCLEOTIDE PYROPHOSPHORYLASE [CARBOXYLATING]"/>
    <property type="match status" value="1"/>
</dbReference>
<feature type="binding site" evidence="13">
    <location>
        <position position="170"/>
    </location>
    <ligand>
        <name>substrate</name>
    </ligand>
</feature>
<keyword evidence="6" id="KW-0662">Pyridine nucleotide biosynthesis</keyword>
<feature type="binding site" evidence="13">
    <location>
        <begin position="136"/>
        <end position="138"/>
    </location>
    <ligand>
        <name>substrate</name>
    </ligand>
</feature>
<dbReference type="UniPathway" id="UPA00253">
    <property type="reaction ID" value="UER00331"/>
</dbReference>
<dbReference type="GeneID" id="7333298"/>
<evidence type="ECO:0000256" key="2">
    <source>
        <dbReference type="ARBA" id="ARBA00004893"/>
    </source>
</evidence>
<dbReference type="NCBIfam" id="TIGR00078">
    <property type="entry name" value="nadC"/>
    <property type="match status" value="1"/>
</dbReference>
<reference evidence="16 17" key="1">
    <citation type="journal article" date="2010" name="J. Bacteriol.">
        <title>The genetic basis of laboratory adaptation in Caulobacter crescentus.</title>
        <authorList>
            <person name="Marks M.E."/>
            <person name="Castro-Rojas C.M."/>
            <person name="Teiling C."/>
            <person name="Du L."/>
            <person name="Kapatral V."/>
            <person name="Walunas T.L."/>
            <person name="Crosson S."/>
        </authorList>
    </citation>
    <scope>NUCLEOTIDE SEQUENCE [LARGE SCALE GENOMIC DNA]</scope>
    <source>
        <strain evidence="17">NA1000 / CB15N</strain>
    </source>
</reference>
<feature type="binding site" evidence="13">
    <location>
        <position position="160"/>
    </location>
    <ligand>
        <name>substrate</name>
    </ligand>
</feature>
<evidence type="ECO:0000256" key="9">
    <source>
        <dbReference type="ARBA" id="ARBA00033102"/>
    </source>
</evidence>
<evidence type="ECO:0000256" key="5">
    <source>
        <dbReference type="ARBA" id="ARBA00011944"/>
    </source>
</evidence>
<comment type="similarity">
    <text evidence="3 12">Belongs to the NadC/ModD family.</text>
</comment>
<feature type="binding site" evidence="13">
    <location>
        <position position="103"/>
    </location>
    <ligand>
        <name>substrate</name>
    </ligand>
</feature>
<evidence type="ECO:0000256" key="4">
    <source>
        <dbReference type="ARBA" id="ARBA00011218"/>
    </source>
</evidence>
<dbReference type="EMBL" id="CP001340">
    <property type="protein sequence ID" value="ACL96474.1"/>
    <property type="molecule type" value="Genomic_DNA"/>
</dbReference>
<evidence type="ECO:0000259" key="14">
    <source>
        <dbReference type="Pfam" id="PF01729"/>
    </source>
</evidence>
<evidence type="ECO:0000256" key="12">
    <source>
        <dbReference type="PIRNR" id="PIRNR006250"/>
    </source>
</evidence>
<feature type="binding site" evidence="13">
    <location>
        <begin position="244"/>
        <end position="246"/>
    </location>
    <ligand>
        <name>substrate</name>
    </ligand>
</feature>
<dbReference type="GO" id="GO:0009435">
    <property type="term" value="P:NAD+ biosynthetic process"/>
    <property type="evidence" value="ECO:0007669"/>
    <property type="project" value="UniProtKB-UniPathway"/>
</dbReference>
<comment type="catalytic activity">
    <reaction evidence="10">
        <text>nicotinate beta-D-ribonucleotide + CO2 + diphosphate = quinolinate + 5-phospho-alpha-D-ribose 1-diphosphate + 2 H(+)</text>
        <dbReference type="Rhea" id="RHEA:12733"/>
        <dbReference type="ChEBI" id="CHEBI:15378"/>
        <dbReference type="ChEBI" id="CHEBI:16526"/>
        <dbReference type="ChEBI" id="CHEBI:29959"/>
        <dbReference type="ChEBI" id="CHEBI:33019"/>
        <dbReference type="ChEBI" id="CHEBI:57502"/>
        <dbReference type="ChEBI" id="CHEBI:58017"/>
        <dbReference type="EC" id="2.4.2.19"/>
    </reaction>
</comment>
<dbReference type="OrthoDB" id="9782546at2"/>
<dbReference type="Gene3D" id="3.20.20.70">
    <property type="entry name" value="Aldolase class I"/>
    <property type="match status" value="1"/>
</dbReference>
<sequence>MTLSPLPDLLVRPIVDLALAEDLGRAGDITGQACIDPDARLSVAFASRQDGRVSGLTCARLALAAMDPTARFEIVTPDGADVTPGAVLARAEGNARAVLIAERTGLNLLGRMSGIATLTRAYVRLVEGTSATIVDTRKTTPGLRALEKYAVRCGGGVNHRFGLDDAILIKDNHVAACGGVGEAVRRARAHAGHLVKVEVEVDGLDQLEEALKHGPDVVMLDNFSLADLRAAVALAKGRAVLEASGGVNLTTVRAIAETGVDVISVGALTHSAPVLDIGLDAN</sequence>
<feature type="binding site" evidence="13">
    <location>
        <begin position="265"/>
        <end position="267"/>
    </location>
    <ligand>
        <name>substrate</name>
    </ligand>
</feature>
<dbReference type="InterPro" id="IPR036068">
    <property type="entry name" value="Nicotinate_pribotase-like_C"/>
</dbReference>
<evidence type="ECO:0000256" key="11">
    <source>
        <dbReference type="ARBA" id="ARBA00069173"/>
    </source>
</evidence>
<dbReference type="PIRSF" id="PIRSF006250">
    <property type="entry name" value="NadC_ModD"/>
    <property type="match status" value="1"/>
</dbReference>
<evidence type="ECO:0000256" key="3">
    <source>
        <dbReference type="ARBA" id="ARBA00009400"/>
    </source>
</evidence>
<dbReference type="InterPro" id="IPR022412">
    <property type="entry name" value="Quinolinate_PRibosylTrfase_N"/>
</dbReference>
<dbReference type="InterPro" id="IPR027277">
    <property type="entry name" value="NadC/ModD"/>
</dbReference>
<evidence type="ECO:0000256" key="7">
    <source>
        <dbReference type="ARBA" id="ARBA00022676"/>
    </source>
</evidence>
<keyword evidence="8 12" id="KW-0808">Transferase</keyword>
<feature type="domain" description="Quinolinate phosphoribosyl transferase N-terminal" evidence="15">
    <location>
        <begin position="28"/>
        <end position="113"/>
    </location>
</feature>
<dbReference type="InterPro" id="IPR004393">
    <property type="entry name" value="NadC"/>
</dbReference>
<dbReference type="InterPro" id="IPR013785">
    <property type="entry name" value="Aldolase_TIM"/>
</dbReference>
<keyword evidence="17" id="KW-1185">Reference proteome</keyword>
<proteinExistence type="inferred from homology"/>
<dbReference type="InterPro" id="IPR037128">
    <property type="entry name" value="Quinolinate_PRibosylTase_N_sf"/>
</dbReference>
<dbReference type="GO" id="GO:0005737">
    <property type="term" value="C:cytoplasm"/>
    <property type="evidence" value="ECO:0007669"/>
    <property type="project" value="TreeGrafter"/>
</dbReference>
<evidence type="ECO:0000256" key="10">
    <source>
        <dbReference type="ARBA" id="ARBA00047445"/>
    </source>
</evidence>
<dbReference type="AlphaFoldDB" id="A0A0H3CB69"/>
<accession>A0A0H3CB69</accession>
<dbReference type="Gene3D" id="3.90.1170.20">
    <property type="entry name" value="Quinolinate phosphoribosyl transferase, N-terminal domain"/>
    <property type="match status" value="1"/>
</dbReference>
<dbReference type="CDD" id="cd01572">
    <property type="entry name" value="QPRTase"/>
    <property type="match status" value="1"/>
</dbReference>
<evidence type="ECO:0000256" key="1">
    <source>
        <dbReference type="ARBA" id="ARBA00003237"/>
    </source>
</evidence>
<dbReference type="RefSeq" id="WP_010920753.1">
    <property type="nucleotide sequence ID" value="NC_011916.1"/>
</dbReference>
<name>A0A0H3CB69_CAUVN</name>
<dbReference type="GO" id="GO:0004514">
    <property type="term" value="F:nicotinate-nucleotide diphosphorylase (carboxylating) activity"/>
    <property type="evidence" value="ECO:0007669"/>
    <property type="project" value="UniProtKB-EC"/>
</dbReference>
<organism evidence="16 17">
    <name type="scientific">Caulobacter vibrioides (strain NA1000 / CB15N)</name>
    <name type="common">Caulobacter crescentus</name>
    <dbReference type="NCBI Taxonomy" id="565050"/>
    <lineage>
        <taxon>Bacteria</taxon>
        <taxon>Pseudomonadati</taxon>
        <taxon>Pseudomonadota</taxon>
        <taxon>Alphaproteobacteria</taxon>
        <taxon>Caulobacterales</taxon>
        <taxon>Caulobacteraceae</taxon>
        <taxon>Caulobacter</taxon>
    </lineage>
</organism>
<comment type="subunit">
    <text evidence="4">Hexamer formed by 3 homodimers.</text>
</comment>
<protein>
    <recommendedName>
        <fullName evidence="11">Probable nicotinate-nucleotide pyrophosphorylase [carboxylating]</fullName>
        <ecNumber evidence="5">2.4.2.19</ecNumber>
    </recommendedName>
    <alternativeName>
        <fullName evidence="9">Quinolinate phosphoribosyltransferase [decarboxylating]</fullName>
    </alternativeName>
</protein>
<dbReference type="KEGG" id="ccs:CCNA_03009"/>
<dbReference type="Proteomes" id="UP000001364">
    <property type="component" value="Chromosome"/>
</dbReference>
<dbReference type="Pfam" id="PF01729">
    <property type="entry name" value="QRPTase_C"/>
    <property type="match status" value="1"/>
</dbReference>
<evidence type="ECO:0000256" key="13">
    <source>
        <dbReference type="PIRSR" id="PIRSR006250-1"/>
    </source>
</evidence>
<comment type="pathway">
    <text evidence="2">Cofactor biosynthesis; NAD(+) biosynthesis; nicotinate D-ribonucleotide from quinolinate: step 1/1.</text>
</comment>
<dbReference type="Pfam" id="PF02749">
    <property type="entry name" value="QRPTase_N"/>
    <property type="match status" value="1"/>
</dbReference>
<evidence type="ECO:0000313" key="16">
    <source>
        <dbReference type="EMBL" id="ACL96474.1"/>
    </source>
</evidence>
<evidence type="ECO:0000256" key="8">
    <source>
        <dbReference type="ARBA" id="ARBA00022679"/>
    </source>
</evidence>
<dbReference type="GO" id="GO:0034213">
    <property type="term" value="P:quinolinate catabolic process"/>
    <property type="evidence" value="ECO:0007669"/>
    <property type="project" value="TreeGrafter"/>
</dbReference>
<evidence type="ECO:0000259" key="15">
    <source>
        <dbReference type="Pfam" id="PF02749"/>
    </source>
</evidence>
<dbReference type="FunFam" id="3.20.20.70:FF:000030">
    <property type="entry name" value="Nicotinate-nucleotide pyrophosphorylase, carboxylating"/>
    <property type="match status" value="1"/>
</dbReference>
<feature type="binding site" evidence="13">
    <location>
        <position position="200"/>
    </location>
    <ligand>
        <name>substrate</name>
    </ligand>
</feature>
<dbReference type="SMR" id="A0A0H3CB69"/>
<dbReference type="RefSeq" id="YP_002518382.1">
    <property type="nucleotide sequence ID" value="NC_011916.1"/>
</dbReference>
<dbReference type="HOGENOM" id="CLU_039622_0_1_5"/>
<dbReference type="PhylomeDB" id="A0A0H3CB69"/>
<dbReference type="SUPFAM" id="SSF54675">
    <property type="entry name" value="Nicotinate/Quinolinate PRTase N-terminal domain-like"/>
    <property type="match status" value="1"/>
</dbReference>
<dbReference type="InterPro" id="IPR002638">
    <property type="entry name" value="Quinolinate_PRibosylTrfase_C"/>
</dbReference>
<feature type="binding site" evidence="13">
    <location>
        <position position="221"/>
    </location>
    <ligand>
        <name>substrate</name>
    </ligand>
</feature>
<dbReference type="PATRIC" id="fig|565050.3.peg.2937"/>
<gene>
    <name evidence="16" type="ordered locus">CCNA_03009</name>
</gene>
<dbReference type="EC" id="2.4.2.19" evidence="5"/>
<comment type="function">
    <text evidence="1">Involved in the catabolism of quinolinic acid (QA).</text>
</comment>
<dbReference type="SUPFAM" id="SSF51690">
    <property type="entry name" value="Nicotinate/Quinolinate PRTase C-terminal domain-like"/>
    <property type="match status" value="1"/>
</dbReference>
<feature type="domain" description="Quinolinate phosphoribosyl transferase C-terminal" evidence="14">
    <location>
        <begin position="115"/>
        <end position="280"/>
    </location>
</feature>
<evidence type="ECO:0000313" key="17">
    <source>
        <dbReference type="Proteomes" id="UP000001364"/>
    </source>
</evidence>
<keyword evidence="7 12" id="KW-0328">Glycosyltransferase</keyword>
<dbReference type="PANTHER" id="PTHR32179">
    <property type="entry name" value="NICOTINATE-NUCLEOTIDE PYROPHOSPHORYLASE [CARBOXYLATING]"/>
    <property type="match status" value="1"/>
</dbReference>
<dbReference type="FunFam" id="3.90.1170.20:FF:000001">
    <property type="entry name" value="Nicotinate-nucleotide diphosphorylase (Carboxylating)"/>
    <property type="match status" value="1"/>
</dbReference>